<organism evidence="2 3">
    <name type="scientific">Idiomarina xiamenensis 10-D-4</name>
    <dbReference type="NCBI Taxonomy" id="740709"/>
    <lineage>
        <taxon>Bacteria</taxon>
        <taxon>Pseudomonadati</taxon>
        <taxon>Pseudomonadota</taxon>
        <taxon>Gammaproteobacteria</taxon>
        <taxon>Alteromonadales</taxon>
        <taxon>Idiomarinaceae</taxon>
        <taxon>Idiomarina</taxon>
    </lineage>
</organism>
<evidence type="ECO:0000256" key="1">
    <source>
        <dbReference type="SAM" id="Phobius"/>
    </source>
</evidence>
<evidence type="ECO:0000313" key="3">
    <source>
        <dbReference type="Proteomes" id="UP000014115"/>
    </source>
</evidence>
<dbReference type="STRING" id="740709.A10D4_02527"/>
<reference evidence="2 3" key="1">
    <citation type="journal article" date="2012" name="J. Bacteriol.">
        <title>Genome Sequence of Idiomarina xiamenensis Type Strain 10-D-4.</title>
        <authorList>
            <person name="Lai Q."/>
            <person name="Wang L."/>
            <person name="Wang W."/>
            <person name="Shao Z."/>
        </authorList>
    </citation>
    <scope>NUCLEOTIDE SEQUENCE [LARGE SCALE GENOMIC DNA]</scope>
    <source>
        <strain evidence="2 3">10-D-4</strain>
    </source>
</reference>
<keyword evidence="3" id="KW-1185">Reference proteome</keyword>
<evidence type="ECO:0008006" key="4">
    <source>
        <dbReference type="Google" id="ProtNLM"/>
    </source>
</evidence>
<keyword evidence="1" id="KW-0812">Transmembrane</keyword>
<comment type="caution">
    <text evidence="2">The sequence shown here is derived from an EMBL/GenBank/DDBJ whole genome shotgun (WGS) entry which is preliminary data.</text>
</comment>
<dbReference type="Pfam" id="PF11804">
    <property type="entry name" value="DUF3325"/>
    <property type="match status" value="1"/>
</dbReference>
<feature type="transmembrane region" description="Helical" evidence="1">
    <location>
        <begin position="47"/>
        <end position="65"/>
    </location>
</feature>
<dbReference type="InterPro" id="IPR021762">
    <property type="entry name" value="DUF3325"/>
</dbReference>
<dbReference type="RefSeq" id="WP_008487527.1">
    <property type="nucleotide sequence ID" value="NZ_AMRG01000002.1"/>
</dbReference>
<feature type="transmembrane region" description="Helical" evidence="1">
    <location>
        <begin position="71"/>
        <end position="91"/>
    </location>
</feature>
<keyword evidence="1" id="KW-0472">Membrane</keyword>
<dbReference type="PATRIC" id="fig|740709.3.peg.511"/>
<name>K2KX60_9GAMM</name>
<feature type="transmembrane region" description="Helical" evidence="1">
    <location>
        <begin position="6"/>
        <end position="26"/>
    </location>
</feature>
<dbReference type="AlphaFoldDB" id="K2KX60"/>
<sequence length="96" mass="10817">MLAIIAEISVWLLCFIGFGALCLAMPRHRKQLALKVLTDRRETGYRWLGFTLLAVALLPLAWLPMAAADAFLFWVGVLTIAALFYIALLSIQQLRR</sequence>
<dbReference type="EMBL" id="AMRG01000002">
    <property type="protein sequence ID" value="EKE87079.1"/>
    <property type="molecule type" value="Genomic_DNA"/>
</dbReference>
<evidence type="ECO:0000313" key="2">
    <source>
        <dbReference type="EMBL" id="EKE87079.1"/>
    </source>
</evidence>
<dbReference type="Proteomes" id="UP000014115">
    <property type="component" value="Unassembled WGS sequence"/>
</dbReference>
<dbReference type="OrthoDB" id="6710521at2"/>
<protein>
    <recommendedName>
        <fullName evidence="4">DUF3325 domain-containing protein</fullName>
    </recommendedName>
</protein>
<accession>K2KX60</accession>
<proteinExistence type="predicted"/>
<keyword evidence="1" id="KW-1133">Transmembrane helix</keyword>
<gene>
    <name evidence="2" type="ORF">A10D4_02527</name>
</gene>